<evidence type="ECO:0000313" key="3">
    <source>
        <dbReference type="Proteomes" id="UP000887565"/>
    </source>
</evidence>
<comment type="caution">
    <text evidence="2">Lacks conserved residue(s) required for the propagation of feature annotation.</text>
</comment>
<protein>
    <submittedName>
        <fullName evidence="4">Uncharacterized protein</fullName>
    </submittedName>
</protein>
<dbReference type="WBParaSite" id="nRc.2.0.1.t43413-RA">
    <property type="protein sequence ID" value="nRc.2.0.1.t43413-RA"/>
    <property type="gene ID" value="nRc.2.0.1.g43413"/>
</dbReference>
<evidence type="ECO:0000256" key="1">
    <source>
        <dbReference type="ARBA" id="ARBA00023157"/>
    </source>
</evidence>
<dbReference type="InterPro" id="IPR002172">
    <property type="entry name" value="LDrepeatLR_classA_rpt"/>
</dbReference>
<dbReference type="PROSITE" id="PS50068">
    <property type="entry name" value="LDLRA_2"/>
    <property type="match status" value="1"/>
</dbReference>
<evidence type="ECO:0000256" key="2">
    <source>
        <dbReference type="PROSITE-ProRule" id="PRU00124"/>
    </source>
</evidence>
<reference evidence="4" key="1">
    <citation type="submission" date="2022-11" db="UniProtKB">
        <authorList>
            <consortium name="WormBaseParasite"/>
        </authorList>
    </citation>
    <scope>IDENTIFICATION</scope>
</reference>
<dbReference type="Proteomes" id="UP000887565">
    <property type="component" value="Unplaced"/>
</dbReference>
<dbReference type="Pfam" id="PF00057">
    <property type="entry name" value="Ldl_recept_a"/>
    <property type="match status" value="1"/>
</dbReference>
<evidence type="ECO:0000313" key="4">
    <source>
        <dbReference type="WBParaSite" id="nRc.2.0.1.t43413-RA"/>
    </source>
</evidence>
<organism evidence="3 4">
    <name type="scientific">Romanomermis culicivorax</name>
    <name type="common">Nematode worm</name>
    <dbReference type="NCBI Taxonomy" id="13658"/>
    <lineage>
        <taxon>Eukaryota</taxon>
        <taxon>Metazoa</taxon>
        <taxon>Ecdysozoa</taxon>
        <taxon>Nematoda</taxon>
        <taxon>Enoplea</taxon>
        <taxon>Dorylaimia</taxon>
        <taxon>Mermithida</taxon>
        <taxon>Mermithoidea</taxon>
        <taxon>Mermithidae</taxon>
        <taxon>Romanomermis</taxon>
    </lineage>
</organism>
<dbReference type="Gene3D" id="4.10.400.10">
    <property type="entry name" value="Low-density Lipoprotein Receptor"/>
    <property type="match status" value="1"/>
</dbReference>
<dbReference type="SMART" id="SM00192">
    <property type="entry name" value="LDLa"/>
    <property type="match status" value="2"/>
</dbReference>
<proteinExistence type="predicted"/>
<dbReference type="InterPro" id="IPR036055">
    <property type="entry name" value="LDL_receptor-like_sf"/>
</dbReference>
<dbReference type="SUPFAM" id="SSF57424">
    <property type="entry name" value="LDL receptor-like module"/>
    <property type="match status" value="1"/>
</dbReference>
<name>A0A915L0Y5_ROMCU</name>
<dbReference type="PRINTS" id="PR00261">
    <property type="entry name" value="LDLRECEPTOR"/>
</dbReference>
<keyword evidence="3" id="KW-1185">Reference proteome</keyword>
<keyword evidence="1 2" id="KW-1015">Disulfide bond</keyword>
<dbReference type="CDD" id="cd00112">
    <property type="entry name" value="LDLa"/>
    <property type="match status" value="1"/>
</dbReference>
<sequence length="186" mass="19756">MPGNPIFVPGQVQYVDLYGQFFDGAPVTAALMTTSNPLTADNAIFYVKATGKDPSGMAFQRYSYTPYSAFAIDALRTIQVNGSSCGAGKFDCTGFGGPCVDISAYHDCVAQCPNGADEGCIAGYSKCSCVCVPYGSTCVSKGLLRLCTYGNNSQYFRCDNGDCVPSQWQGDGFNDCGDYSDEGIHE</sequence>
<dbReference type="AlphaFoldDB" id="A0A915L0Y5"/>
<accession>A0A915L0Y5</accession>
<feature type="disulfide bond" evidence="2">
    <location>
        <begin position="158"/>
        <end position="176"/>
    </location>
</feature>